<sequence>MNVIQTDSCSQNFCTFLCSSSCCCRFSWIRSTLPAAAMARYLKHFSAVGDRHHGGWEDEELHAVSEDLSPASGIVPTPLTFREALKRLYSSERFQVAVVVLVILDAFFVLAELLIDLSVIKLDHGHVAPEIFHYLSLAVLTFFMMELAGKLFAFRLEFFHHKFEMFDGLVVVVSFVLDVVFIFHEDAFDGMGLLILLRLWRVARIINGVVVSVKTRADQRIHKLKESYDHVVQRVTELQKSCDDLTQENHRLKALLKENQIDF</sequence>
<name>A0A3S2Q1Y6_ORYJA</name>
<dbReference type="PANTHER" id="PTHR46480:SF1">
    <property type="entry name" value="VOLTAGE-GATED HYDROGEN CHANNEL 1"/>
    <property type="match status" value="1"/>
</dbReference>
<comment type="subcellular location">
    <subcellularLocation>
        <location evidence="1">Cell membrane</location>
        <topology evidence="1">Multi-pass membrane protein</topology>
    </subcellularLocation>
</comment>
<evidence type="ECO:0000256" key="6">
    <source>
        <dbReference type="ARBA" id="ARBA00022882"/>
    </source>
</evidence>
<feature type="transmembrane region" description="Helical" evidence="14">
    <location>
        <begin position="96"/>
        <end position="119"/>
    </location>
</feature>
<dbReference type="InterPro" id="IPR005821">
    <property type="entry name" value="Ion_trans_dom"/>
</dbReference>
<feature type="transmembrane region" description="Helical" evidence="14">
    <location>
        <begin position="131"/>
        <end position="153"/>
    </location>
</feature>
<evidence type="ECO:0000256" key="11">
    <source>
        <dbReference type="ARBA" id="ARBA00023303"/>
    </source>
</evidence>
<keyword evidence="17" id="KW-1185">Reference proteome</keyword>
<dbReference type="GO" id="GO:0034702">
    <property type="term" value="C:monoatomic ion channel complex"/>
    <property type="evidence" value="ECO:0007669"/>
    <property type="project" value="UniProtKB-KW"/>
</dbReference>
<dbReference type="InterPro" id="IPR031846">
    <property type="entry name" value="Hvcn1"/>
</dbReference>
<evidence type="ECO:0000256" key="12">
    <source>
        <dbReference type="ARBA" id="ARBA00031989"/>
    </source>
</evidence>
<dbReference type="GO" id="GO:0005886">
    <property type="term" value="C:plasma membrane"/>
    <property type="evidence" value="ECO:0007669"/>
    <property type="project" value="UniProtKB-SubCell"/>
</dbReference>
<keyword evidence="11" id="KW-0407">Ion channel</keyword>
<dbReference type="FunFam" id="1.20.120.350:FF:000054">
    <property type="entry name" value="voltage-gated hydrogen channel 1"/>
    <property type="match status" value="1"/>
</dbReference>
<evidence type="ECO:0000259" key="15">
    <source>
        <dbReference type="Pfam" id="PF00520"/>
    </source>
</evidence>
<keyword evidence="8 13" id="KW-0175">Coiled coil</keyword>
<proteinExistence type="predicted"/>
<dbReference type="AlphaFoldDB" id="A0A3S2Q1Y6"/>
<dbReference type="PANTHER" id="PTHR46480">
    <property type="entry name" value="F20B24.22"/>
    <property type="match status" value="1"/>
</dbReference>
<dbReference type="EMBL" id="CM012446">
    <property type="protein sequence ID" value="RVE67620.1"/>
    <property type="molecule type" value="Genomic_DNA"/>
</dbReference>
<protein>
    <recommendedName>
        <fullName evidence="2">Voltage-gated hydrogen channel 1</fullName>
    </recommendedName>
    <alternativeName>
        <fullName evidence="12">Hydrogen voltage-gated channel 1</fullName>
    </alternativeName>
</protein>
<dbReference type="SUPFAM" id="SSF81324">
    <property type="entry name" value="Voltage-gated potassium channels"/>
    <property type="match status" value="1"/>
</dbReference>
<evidence type="ECO:0000256" key="1">
    <source>
        <dbReference type="ARBA" id="ARBA00004651"/>
    </source>
</evidence>
<evidence type="ECO:0000256" key="2">
    <source>
        <dbReference type="ARBA" id="ARBA00015897"/>
    </source>
</evidence>
<evidence type="ECO:0000256" key="10">
    <source>
        <dbReference type="ARBA" id="ARBA00023136"/>
    </source>
</evidence>
<dbReference type="OrthoDB" id="427456at2759"/>
<dbReference type="Gene3D" id="1.20.5.170">
    <property type="match status" value="1"/>
</dbReference>
<reference evidence="16 17" key="2">
    <citation type="submission" date="2019-01" db="EMBL/GenBank/DDBJ databases">
        <title>A chromosome length genome reference of the Java medaka (oryzias javanicus).</title>
        <authorList>
            <person name="Herpin A."/>
            <person name="Takehana Y."/>
            <person name="Naruse K."/>
            <person name="Ansai S."/>
            <person name="Kawaguchi M."/>
        </authorList>
    </citation>
    <scope>NUCLEOTIDE SEQUENCE [LARGE SCALE GENOMIC DNA]</scope>
    <source>
        <strain evidence="16">RS831</strain>
        <tissue evidence="16">Whole body</tissue>
    </source>
</reference>
<evidence type="ECO:0000256" key="9">
    <source>
        <dbReference type="ARBA" id="ARBA00023065"/>
    </source>
</evidence>
<keyword evidence="5 14" id="KW-0812">Transmembrane</keyword>
<reference evidence="16 17" key="1">
    <citation type="submission" date="2018-11" db="EMBL/GenBank/DDBJ databases">
        <authorList>
            <person name="Lopez-Roques C."/>
            <person name="Donnadieu C."/>
            <person name="Bouchez O."/>
            <person name="Klopp C."/>
            <person name="Cabau C."/>
            <person name="Zahm M."/>
        </authorList>
    </citation>
    <scope>NUCLEOTIDE SEQUENCE [LARGE SCALE GENOMIC DNA]</scope>
    <source>
        <strain evidence="16">RS831</strain>
        <tissue evidence="16">Whole body</tissue>
    </source>
</reference>
<keyword evidence="6" id="KW-0851">Voltage-gated channel</keyword>
<evidence type="ECO:0000256" key="14">
    <source>
        <dbReference type="SAM" id="Phobius"/>
    </source>
</evidence>
<dbReference type="GO" id="GO:0030171">
    <property type="term" value="F:voltage-gated proton channel activity"/>
    <property type="evidence" value="ECO:0007669"/>
    <property type="project" value="InterPro"/>
</dbReference>
<evidence type="ECO:0000256" key="7">
    <source>
        <dbReference type="ARBA" id="ARBA00022989"/>
    </source>
</evidence>
<dbReference type="InterPro" id="IPR027359">
    <property type="entry name" value="Volt_channel_dom_sf"/>
</dbReference>
<feature type="domain" description="Ion transport" evidence="15">
    <location>
        <begin position="94"/>
        <end position="207"/>
    </location>
</feature>
<accession>A0A3S2Q1Y6</accession>
<evidence type="ECO:0000313" key="16">
    <source>
        <dbReference type="EMBL" id="RVE67620.1"/>
    </source>
</evidence>
<dbReference type="Proteomes" id="UP000283210">
    <property type="component" value="Chromosome 10"/>
</dbReference>
<feature type="transmembrane region" description="Helical" evidence="14">
    <location>
        <begin position="165"/>
        <end position="184"/>
    </location>
</feature>
<dbReference type="GO" id="GO:0010043">
    <property type="term" value="P:response to zinc ion"/>
    <property type="evidence" value="ECO:0007669"/>
    <property type="project" value="UniProtKB-ARBA"/>
</dbReference>
<keyword evidence="9" id="KW-0406">Ion transport</keyword>
<evidence type="ECO:0000313" key="17">
    <source>
        <dbReference type="Proteomes" id="UP000283210"/>
    </source>
</evidence>
<feature type="coiled-coil region" evidence="13">
    <location>
        <begin position="228"/>
        <end position="262"/>
    </location>
</feature>
<dbReference type="Pfam" id="PF00520">
    <property type="entry name" value="Ion_trans"/>
    <property type="match status" value="1"/>
</dbReference>
<keyword evidence="4" id="KW-1003">Cell membrane</keyword>
<keyword evidence="7 14" id="KW-1133">Transmembrane helix</keyword>
<keyword evidence="3" id="KW-0813">Transport</keyword>
<evidence type="ECO:0000256" key="5">
    <source>
        <dbReference type="ARBA" id="ARBA00022692"/>
    </source>
</evidence>
<evidence type="ECO:0000256" key="3">
    <source>
        <dbReference type="ARBA" id="ARBA00022448"/>
    </source>
</evidence>
<organism evidence="16 17">
    <name type="scientific">Oryzias javanicus</name>
    <name type="common">Javanese ricefish</name>
    <name type="synonym">Aplocheilus javanicus</name>
    <dbReference type="NCBI Taxonomy" id="123683"/>
    <lineage>
        <taxon>Eukaryota</taxon>
        <taxon>Metazoa</taxon>
        <taxon>Chordata</taxon>
        <taxon>Craniata</taxon>
        <taxon>Vertebrata</taxon>
        <taxon>Euteleostomi</taxon>
        <taxon>Actinopterygii</taxon>
        <taxon>Neopterygii</taxon>
        <taxon>Teleostei</taxon>
        <taxon>Neoteleostei</taxon>
        <taxon>Acanthomorphata</taxon>
        <taxon>Ovalentaria</taxon>
        <taxon>Atherinomorphae</taxon>
        <taxon>Beloniformes</taxon>
        <taxon>Adrianichthyidae</taxon>
        <taxon>Oryziinae</taxon>
        <taxon>Oryzias</taxon>
    </lineage>
</organism>
<keyword evidence="10 14" id="KW-0472">Membrane</keyword>
<dbReference type="Gene3D" id="1.20.120.350">
    <property type="entry name" value="Voltage-gated potassium channels. Chain C"/>
    <property type="match status" value="1"/>
</dbReference>
<evidence type="ECO:0000256" key="8">
    <source>
        <dbReference type="ARBA" id="ARBA00023054"/>
    </source>
</evidence>
<evidence type="ECO:0000256" key="13">
    <source>
        <dbReference type="SAM" id="Coils"/>
    </source>
</evidence>
<evidence type="ECO:0000256" key="4">
    <source>
        <dbReference type="ARBA" id="ARBA00022475"/>
    </source>
</evidence>
<gene>
    <name evidence="16" type="ORF">OJAV_G00104630</name>
</gene>